<evidence type="ECO:0000313" key="2">
    <source>
        <dbReference type="Proteomes" id="UP001163321"/>
    </source>
</evidence>
<comment type="caution">
    <text evidence="1">The sequence shown here is derived from an EMBL/GenBank/DDBJ whole genome shotgun (WGS) entry which is preliminary data.</text>
</comment>
<protein>
    <submittedName>
        <fullName evidence="1">Uncharacterized protein</fullName>
    </submittedName>
</protein>
<reference evidence="1 2" key="1">
    <citation type="journal article" date="2022" name="bioRxiv">
        <title>The genome of the oomycete Peronosclerospora sorghi, a cosmopolitan pathogen of maize and sorghum, is inflated with dispersed pseudogenes.</title>
        <authorList>
            <person name="Fletcher K."/>
            <person name="Martin F."/>
            <person name="Isakeit T."/>
            <person name="Cavanaugh K."/>
            <person name="Magill C."/>
            <person name="Michelmore R."/>
        </authorList>
    </citation>
    <scope>NUCLEOTIDE SEQUENCE [LARGE SCALE GENOMIC DNA]</scope>
    <source>
        <strain evidence="1">P6</strain>
    </source>
</reference>
<sequence length="114" mass="12304">MEHGAAQATGDFHAASTPTLRDRMVQATQEQETQLDAIYAGVTRLHVAAEATNDEVVAQNAMLEDVVVHVSDTTGAVQEQTTAARKVTRAHRKLGCYYGIILLLTVALLVVIFV</sequence>
<organism evidence="1 2">
    <name type="scientific">Peronosclerospora sorghi</name>
    <dbReference type="NCBI Taxonomy" id="230839"/>
    <lineage>
        <taxon>Eukaryota</taxon>
        <taxon>Sar</taxon>
        <taxon>Stramenopiles</taxon>
        <taxon>Oomycota</taxon>
        <taxon>Peronosporomycetes</taxon>
        <taxon>Peronosporales</taxon>
        <taxon>Peronosporaceae</taxon>
        <taxon>Peronosclerospora</taxon>
    </lineage>
</organism>
<name>A0ACC0WFR3_9STRA</name>
<accession>A0ACC0WFR3</accession>
<dbReference type="Proteomes" id="UP001163321">
    <property type="component" value="Chromosome 13"/>
</dbReference>
<evidence type="ECO:0000313" key="1">
    <source>
        <dbReference type="EMBL" id="KAI9917587.1"/>
    </source>
</evidence>
<proteinExistence type="predicted"/>
<gene>
    <name evidence="1" type="ORF">PsorP6_012491</name>
</gene>
<dbReference type="EMBL" id="CM047592">
    <property type="protein sequence ID" value="KAI9917587.1"/>
    <property type="molecule type" value="Genomic_DNA"/>
</dbReference>
<keyword evidence="2" id="KW-1185">Reference proteome</keyword>